<dbReference type="InterPro" id="IPR049730">
    <property type="entry name" value="SNF2/RAD54-like_C"/>
</dbReference>
<feature type="domain" description="Helicase C-terminal" evidence="7">
    <location>
        <begin position="468"/>
        <end position="631"/>
    </location>
</feature>
<dbReference type="PROSITE" id="PS51194">
    <property type="entry name" value="HELICASE_CTER"/>
    <property type="match status" value="1"/>
</dbReference>
<keyword evidence="1" id="KW-0547">Nucleotide-binding</keyword>
<dbReference type="Proteomes" id="UP000632222">
    <property type="component" value="Unassembled WGS sequence"/>
</dbReference>
<dbReference type="SMART" id="SM00487">
    <property type="entry name" value="DEXDc"/>
    <property type="match status" value="1"/>
</dbReference>
<dbReference type="InterPro" id="IPR000330">
    <property type="entry name" value="SNF2_N"/>
</dbReference>
<dbReference type="GO" id="GO:0004386">
    <property type="term" value="F:helicase activity"/>
    <property type="evidence" value="ECO:0007669"/>
    <property type="project" value="UniProtKB-KW"/>
</dbReference>
<dbReference type="PANTHER" id="PTHR45766:SF6">
    <property type="entry name" value="SWI_SNF-RELATED MATRIX-ASSOCIATED ACTIN-DEPENDENT REGULATOR OF CHROMATIN SUBFAMILY A-LIKE PROTEIN 1"/>
    <property type="match status" value="1"/>
</dbReference>
<dbReference type="Pfam" id="PF00176">
    <property type="entry name" value="SNF2-rel_dom"/>
    <property type="match status" value="1"/>
</dbReference>
<dbReference type="InterPro" id="IPR001650">
    <property type="entry name" value="Helicase_C-like"/>
</dbReference>
<dbReference type="PROSITE" id="PS51192">
    <property type="entry name" value="HELICASE_ATP_BIND_1"/>
    <property type="match status" value="1"/>
</dbReference>
<comment type="caution">
    <text evidence="8">The sequence shown here is derived from an EMBL/GenBank/DDBJ whole genome shotgun (WGS) entry which is preliminary data.</text>
</comment>
<evidence type="ECO:0000259" key="7">
    <source>
        <dbReference type="PROSITE" id="PS51194"/>
    </source>
</evidence>
<dbReference type="CDD" id="cd18011">
    <property type="entry name" value="DEXDc_RapA"/>
    <property type="match status" value="1"/>
</dbReference>
<evidence type="ECO:0000313" key="8">
    <source>
        <dbReference type="EMBL" id="GGJ23517.1"/>
    </source>
</evidence>
<evidence type="ECO:0000256" key="2">
    <source>
        <dbReference type="ARBA" id="ARBA00022801"/>
    </source>
</evidence>
<feature type="region of interest" description="Disordered" evidence="5">
    <location>
        <begin position="419"/>
        <end position="442"/>
    </location>
</feature>
<dbReference type="InterPro" id="IPR057342">
    <property type="entry name" value="DEXDc_RapA"/>
</dbReference>
<keyword evidence="2" id="KW-0378">Hydrolase</keyword>
<evidence type="ECO:0000259" key="6">
    <source>
        <dbReference type="PROSITE" id="PS51192"/>
    </source>
</evidence>
<accession>A0ABQ2CV27</accession>
<evidence type="ECO:0000313" key="9">
    <source>
        <dbReference type="Proteomes" id="UP000632222"/>
    </source>
</evidence>
<keyword evidence="3 8" id="KW-0347">Helicase</keyword>
<reference evidence="9" key="1">
    <citation type="journal article" date="2019" name="Int. J. Syst. Evol. Microbiol.">
        <title>The Global Catalogue of Microorganisms (GCM) 10K type strain sequencing project: providing services to taxonomists for standard genome sequencing and annotation.</title>
        <authorList>
            <consortium name="The Broad Institute Genomics Platform"/>
            <consortium name="The Broad Institute Genome Sequencing Center for Infectious Disease"/>
            <person name="Wu L."/>
            <person name="Ma J."/>
        </authorList>
    </citation>
    <scope>NUCLEOTIDE SEQUENCE [LARGE SCALE GENOMIC DNA]</scope>
    <source>
        <strain evidence="9">JCM 14370</strain>
    </source>
</reference>
<dbReference type="Pfam" id="PF00271">
    <property type="entry name" value="Helicase_C"/>
    <property type="match status" value="1"/>
</dbReference>
<dbReference type="PANTHER" id="PTHR45766">
    <property type="entry name" value="DNA ANNEALING HELICASE AND ENDONUCLEASE ZRANB3 FAMILY MEMBER"/>
    <property type="match status" value="1"/>
</dbReference>
<dbReference type="Gene3D" id="3.40.50.300">
    <property type="entry name" value="P-loop containing nucleotide triphosphate hydrolases"/>
    <property type="match status" value="1"/>
</dbReference>
<dbReference type="Gene3D" id="3.40.50.10810">
    <property type="entry name" value="Tandem AAA-ATPase domain"/>
    <property type="match status" value="1"/>
</dbReference>
<dbReference type="RefSeq" id="WP_188999981.1">
    <property type="nucleotide sequence ID" value="NZ_BMOD01000002.1"/>
</dbReference>
<evidence type="ECO:0000256" key="3">
    <source>
        <dbReference type="ARBA" id="ARBA00022806"/>
    </source>
</evidence>
<dbReference type="SMART" id="SM00490">
    <property type="entry name" value="HELICc"/>
    <property type="match status" value="1"/>
</dbReference>
<proteinExistence type="predicted"/>
<feature type="domain" description="Helicase ATP-binding" evidence="6">
    <location>
        <begin position="112"/>
        <end position="290"/>
    </location>
</feature>
<gene>
    <name evidence="8" type="ORF">GCM10008938_07090</name>
</gene>
<organism evidence="8 9">
    <name type="scientific">Deinococcus roseus</name>
    <dbReference type="NCBI Taxonomy" id="392414"/>
    <lineage>
        <taxon>Bacteria</taxon>
        <taxon>Thermotogati</taxon>
        <taxon>Deinococcota</taxon>
        <taxon>Deinococci</taxon>
        <taxon>Deinococcales</taxon>
        <taxon>Deinococcaceae</taxon>
        <taxon>Deinococcus</taxon>
    </lineage>
</organism>
<evidence type="ECO:0000256" key="4">
    <source>
        <dbReference type="ARBA" id="ARBA00022840"/>
    </source>
</evidence>
<dbReference type="InterPro" id="IPR027417">
    <property type="entry name" value="P-loop_NTPase"/>
</dbReference>
<name>A0ABQ2CV27_9DEIO</name>
<evidence type="ECO:0000256" key="5">
    <source>
        <dbReference type="SAM" id="MobiDB-lite"/>
    </source>
</evidence>
<keyword evidence="4" id="KW-0067">ATP-binding</keyword>
<evidence type="ECO:0000256" key="1">
    <source>
        <dbReference type="ARBA" id="ARBA00022741"/>
    </source>
</evidence>
<dbReference type="EMBL" id="BMOD01000002">
    <property type="protein sequence ID" value="GGJ23517.1"/>
    <property type="molecule type" value="Genomic_DNA"/>
</dbReference>
<dbReference type="SUPFAM" id="SSF52540">
    <property type="entry name" value="P-loop containing nucleoside triphosphate hydrolases"/>
    <property type="match status" value="1"/>
</dbReference>
<dbReference type="InterPro" id="IPR014001">
    <property type="entry name" value="Helicase_ATP-bd"/>
</dbReference>
<dbReference type="InterPro" id="IPR038718">
    <property type="entry name" value="SNF2-like_sf"/>
</dbReference>
<sequence>MTATQHNEFTIGSLVRARGREWVVLPGGNSTVLHVKPIGGTDEETTRIHTGLESVEPATFAPPASSDLGDYRSGRLLREAVRLSSRAASGPFRSFARIAVEPRPYQFVPLMLALRQDVTRLLIADDVGVGKTVEAILIMRELLDRGEIKRFAVLCPPHLAEQWQTELREKFHIEAERVLSSTVKKLENGLRLDETVFDRYPFTVVSMDYIKAEKRRTDFLRTAPEFIIIDEAHTCASGEGVTGKTGQHQRHQLVKELAQEKERHILLVTATPHSGNEGAFRSLLTVLNKDFYNLPDDLSGEKNEPVRRKLAQYLVQRKRQDIRSFMQEDTPFPDRLEPNPDITYKLSGEYLKFLDKVLAYARELVSDETIEKRHQRIRWWAALSLLRSVGSSPAAAAAALRSRAAVADAETDQDIEEIGKRSVLDQDDSEQEYDLTPGTEIDSGDTERRYLRDLAREVEQFQGKQDTKLQKLIPTVKELLAEGLQPIVFCRFINTAEYVAEHLQSALGKDVEVTAVTGKLTPQEREMRVSELSHARKRVLVATDCLSEGINLQHAFSAVLHYDLSWNPTRHEQREGRVDRYGQPSKQVKVITYYGTNNPVDGIVLDVLIKKHKRIRSSLGISVPVPVDNDQVVQAVLSGLLMRDSKTHQQGMLFDSEFKAIDVMWDNTVEREKRSRTMFAQQGVKVEEVSLELDSVRSAIGSGVNVEQFVTETLKLHGGFVTRTSDGAYTFDTRELPRALKDALGEVPEKARFALPVADDETYLSRTHPFVEALATHLMDSALDPLSSGEAKRASVTVTSQVTKPTVLLVARFRYHLITQATTGDRDTNQQLAEEVYTLGFNGAPTNPQWLSEQEARKLLDVVPTGSVEPERAKRFLENLLGNLHTFTPHLNERAEERARLLLEAHQRVRSAASLKYRYSTKPILPVDIVGTYVYLPQ</sequence>
<keyword evidence="9" id="KW-1185">Reference proteome</keyword>
<dbReference type="CDD" id="cd18793">
    <property type="entry name" value="SF2_C_SNF"/>
    <property type="match status" value="1"/>
</dbReference>
<protein>
    <submittedName>
        <fullName evidence="8">ATP-dependent helicase HepA</fullName>
    </submittedName>
</protein>